<dbReference type="GeneID" id="65537673"/>
<dbReference type="PANTHER" id="PTHR43283">
    <property type="entry name" value="BETA-LACTAMASE-RELATED"/>
    <property type="match status" value="1"/>
</dbReference>
<dbReference type="PANTHER" id="PTHR43283:SF11">
    <property type="entry name" value="BETA-LACTAMASE-RELATED DOMAIN-CONTAINING PROTEIN"/>
    <property type="match status" value="1"/>
</dbReference>
<accession>A0A1Z2XGA5</accession>
<feature type="domain" description="Beta-lactamase-related" evidence="2">
    <location>
        <begin position="50"/>
        <end position="391"/>
    </location>
</feature>
<evidence type="ECO:0000313" key="4">
    <source>
        <dbReference type="Proteomes" id="UP000186351"/>
    </source>
</evidence>
<dbReference type="RefSeq" id="WP_068961718.1">
    <property type="nucleotide sequence ID" value="NZ_CAJTAP010000021.1"/>
</dbReference>
<sequence length="407" mass="45739">MYRIFAVIQRVALAVGIAVSVYSCNSSDKMSDSGLPVCAVTADLDSLFQRIFPDADGPGGIAIVMHHDTIIYRHAFGVADLQTMVPVTDSTLFNLSSASKIFTSAALLKLCERGMISLDDSLSRFFPEFECDVFDKITIRHILTHSSGLPDLRPRNQAEWNKYKSAHGSVFALGEDYARYGTGTEFMHSFQNMKTAEFVPGTHCDSQDAAYILVAPLIERVTRVDFDDWMSENIFRPAGMREAFYYTYDGGLPATAHAYRPARRDTSPLVFRSDDGKWEEYDLGEVPYFLTRADRGVYGSARDFMQWNRALYSGKIISDSSLAAMNTPYVATEIPMVSFGLGGAVRREPGFPDKSYHMNTNGGYAIVEGSWPQEKLHYIVFANRADWNQRDVTYEIDSIFRAKNFLR</sequence>
<dbReference type="EMBL" id="CP015402">
    <property type="protein sequence ID" value="ANU64439.1"/>
    <property type="molecule type" value="Genomic_DNA"/>
</dbReference>
<dbReference type="AlphaFoldDB" id="A0A1B1SCC0"/>
<dbReference type="InterPro" id="IPR050789">
    <property type="entry name" value="Diverse_Enzym_Activities"/>
</dbReference>
<proteinExistence type="predicted"/>
<name>A0A1B1SCC0_9BACT</name>
<dbReference type="PROSITE" id="PS51257">
    <property type="entry name" value="PROKAR_LIPOPROTEIN"/>
    <property type="match status" value="1"/>
</dbReference>
<evidence type="ECO:0000313" key="3">
    <source>
        <dbReference type="EMBL" id="ANU64439.1"/>
    </source>
</evidence>
<dbReference type="SUPFAM" id="SSF56601">
    <property type="entry name" value="beta-lactamase/transpeptidase-like"/>
    <property type="match status" value="1"/>
</dbReference>
<dbReference type="GO" id="GO:0016787">
    <property type="term" value="F:hydrolase activity"/>
    <property type="evidence" value="ECO:0007669"/>
    <property type="project" value="UniProtKB-KW"/>
</dbReference>
<dbReference type="STRING" id="1796646.A4V02_12390"/>
<dbReference type="Proteomes" id="UP000186351">
    <property type="component" value="Chromosome"/>
</dbReference>
<keyword evidence="4" id="KW-1185">Reference proteome</keyword>
<protein>
    <recommendedName>
        <fullName evidence="2">Beta-lactamase-related domain-containing protein</fullName>
    </recommendedName>
</protein>
<gene>
    <name evidence="3" type="ORF">A4V02_12390</name>
</gene>
<dbReference type="KEGG" id="pary:A4V02_12390"/>
<organism evidence="3 4">
    <name type="scientific">Muribaculum intestinale</name>
    <dbReference type="NCBI Taxonomy" id="1796646"/>
    <lineage>
        <taxon>Bacteria</taxon>
        <taxon>Pseudomonadati</taxon>
        <taxon>Bacteroidota</taxon>
        <taxon>Bacteroidia</taxon>
        <taxon>Bacteroidales</taxon>
        <taxon>Muribaculaceae</taxon>
        <taxon>Muribaculum</taxon>
    </lineage>
</organism>
<dbReference type="InterPro" id="IPR012338">
    <property type="entry name" value="Beta-lactam/transpept-like"/>
</dbReference>
<dbReference type="OrthoDB" id="9805821at2"/>
<evidence type="ECO:0000259" key="2">
    <source>
        <dbReference type="Pfam" id="PF00144"/>
    </source>
</evidence>
<evidence type="ECO:0000256" key="1">
    <source>
        <dbReference type="ARBA" id="ARBA00022801"/>
    </source>
</evidence>
<reference evidence="4" key="1">
    <citation type="submission" date="2016-04" db="EMBL/GenBank/DDBJ databases">
        <title>Complete Genome Sequences of Twelve Strains of a Stable Defined Moderately Diverse Mouse Microbiota 2 (sDMDMm2).</title>
        <authorList>
            <person name="Uchimura Y."/>
            <person name="Wyss M."/>
            <person name="Brugiroux S."/>
            <person name="Limenitakis J.P."/>
            <person name="Stecher B."/>
            <person name="McCoy K.D."/>
            <person name="Macpherson A.J."/>
        </authorList>
    </citation>
    <scope>NUCLEOTIDE SEQUENCE [LARGE SCALE GENOMIC DNA]</scope>
    <source>
        <strain evidence="4">YL27</strain>
    </source>
</reference>
<accession>A0A1B1SCC0</accession>
<dbReference type="InterPro" id="IPR001466">
    <property type="entry name" value="Beta-lactam-related"/>
</dbReference>
<keyword evidence="1" id="KW-0378">Hydrolase</keyword>
<dbReference type="Pfam" id="PF00144">
    <property type="entry name" value="Beta-lactamase"/>
    <property type="match status" value="1"/>
</dbReference>
<dbReference type="Gene3D" id="3.40.710.10">
    <property type="entry name" value="DD-peptidase/beta-lactamase superfamily"/>
    <property type="match status" value="1"/>
</dbReference>